<dbReference type="AlphaFoldDB" id="A0A836C9A4"/>
<dbReference type="CDD" id="cd14447">
    <property type="entry name" value="SPX"/>
    <property type="match status" value="1"/>
</dbReference>
<keyword evidence="2" id="KW-0926">Vacuole</keyword>
<keyword evidence="5 6" id="KW-0472">Membrane</keyword>
<name>A0A836C9A4_9STRA</name>
<evidence type="ECO:0000256" key="5">
    <source>
        <dbReference type="ARBA" id="ARBA00023136"/>
    </source>
</evidence>
<dbReference type="InterPro" id="IPR004331">
    <property type="entry name" value="SPX_dom"/>
</dbReference>
<keyword evidence="9" id="KW-1185">Reference proteome</keyword>
<dbReference type="CDD" id="cd07751">
    <property type="entry name" value="PolyPPase_VTC4_like"/>
    <property type="match status" value="1"/>
</dbReference>
<reference evidence="8" key="1">
    <citation type="submission" date="2021-02" db="EMBL/GenBank/DDBJ databases">
        <title>First Annotated Genome of the Yellow-green Alga Tribonema minus.</title>
        <authorList>
            <person name="Mahan K.M."/>
        </authorList>
    </citation>
    <scope>NUCLEOTIDE SEQUENCE</scope>
    <source>
        <strain evidence="8">UTEX B ZZ1240</strain>
    </source>
</reference>
<organism evidence="8 9">
    <name type="scientific">Tribonema minus</name>
    <dbReference type="NCBI Taxonomy" id="303371"/>
    <lineage>
        <taxon>Eukaryota</taxon>
        <taxon>Sar</taxon>
        <taxon>Stramenopiles</taxon>
        <taxon>Ochrophyta</taxon>
        <taxon>PX clade</taxon>
        <taxon>Xanthophyceae</taxon>
        <taxon>Tribonematales</taxon>
        <taxon>Tribonemataceae</taxon>
        <taxon>Tribonema</taxon>
    </lineage>
</organism>
<evidence type="ECO:0000256" key="6">
    <source>
        <dbReference type="SAM" id="Phobius"/>
    </source>
</evidence>
<evidence type="ECO:0000256" key="4">
    <source>
        <dbReference type="ARBA" id="ARBA00022989"/>
    </source>
</evidence>
<dbReference type="InterPro" id="IPR018966">
    <property type="entry name" value="VTC_domain"/>
</dbReference>
<dbReference type="Pfam" id="PF02656">
    <property type="entry name" value="DUF202"/>
    <property type="match status" value="1"/>
</dbReference>
<dbReference type="Pfam" id="PF09359">
    <property type="entry name" value="VTC"/>
    <property type="match status" value="1"/>
</dbReference>
<proteinExistence type="predicted"/>
<evidence type="ECO:0000256" key="3">
    <source>
        <dbReference type="ARBA" id="ARBA00022692"/>
    </source>
</evidence>
<dbReference type="Proteomes" id="UP000664859">
    <property type="component" value="Unassembled WGS sequence"/>
</dbReference>
<comment type="caution">
    <text evidence="8">The sequence shown here is derived from an EMBL/GenBank/DDBJ whole genome shotgun (WGS) entry which is preliminary data.</text>
</comment>
<evidence type="ECO:0000259" key="7">
    <source>
        <dbReference type="PROSITE" id="PS51382"/>
    </source>
</evidence>
<feature type="domain" description="SPX" evidence="7">
    <location>
        <begin position="1"/>
        <end position="174"/>
    </location>
</feature>
<dbReference type="OrthoDB" id="6493944at2759"/>
<dbReference type="InterPro" id="IPR051572">
    <property type="entry name" value="VTC_Complex_Subunit"/>
</dbReference>
<evidence type="ECO:0000256" key="2">
    <source>
        <dbReference type="ARBA" id="ARBA00022554"/>
    </source>
</evidence>
<accession>A0A836C9A4</accession>
<dbReference type="Pfam" id="PF03105">
    <property type="entry name" value="SPX"/>
    <property type="match status" value="1"/>
</dbReference>
<dbReference type="GO" id="GO:0006799">
    <property type="term" value="P:polyphosphate biosynthetic process"/>
    <property type="evidence" value="ECO:0007669"/>
    <property type="project" value="UniProtKB-ARBA"/>
</dbReference>
<dbReference type="InterPro" id="IPR003807">
    <property type="entry name" value="DUF202"/>
</dbReference>
<evidence type="ECO:0000256" key="1">
    <source>
        <dbReference type="ARBA" id="ARBA00004128"/>
    </source>
</evidence>
<dbReference type="PANTHER" id="PTHR46140">
    <property type="entry name" value="VACUOLAR TRANSPORTER CHAPERONE 1-RELATED"/>
    <property type="match status" value="1"/>
</dbReference>
<evidence type="ECO:0000313" key="8">
    <source>
        <dbReference type="EMBL" id="KAG5176603.1"/>
    </source>
</evidence>
<evidence type="ECO:0000313" key="9">
    <source>
        <dbReference type="Proteomes" id="UP000664859"/>
    </source>
</evidence>
<dbReference type="Gene3D" id="3.20.100.30">
    <property type="entry name" value="VTC, catalytic tunnel domain"/>
    <property type="match status" value="1"/>
</dbReference>
<keyword evidence="3 6" id="KW-0812">Transmembrane</keyword>
<dbReference type="GO" id="GO:0005774">
    <property type="term" value="C:vacuolar membrane"/>
    <property type="evidence" value="ECO:0007669"/>
    <property type="project" value="UniProtKB-SubCell"/>
</dbReference>
<sequence length="748" mass="84692">MKFGRYLDENKEQEWSAHYMEYKKMKKIIKNIAATASEATAGGALDGKTQGVVSLSVPTPSAADKDDAGGEQQMNVEEDFFRMLELEMKKVQNFTHQQVTEIRNQLLAIDKELASAASQNKSARVEELKKEVVGIGNTFLRLEKFVNMNFTGFYKILKKHDKNLPASPPCRAFYMARLHNQSWVRGDYSDVLVTLSRMYGQLRGDTHGKQEESGKQNFIRSTKKYWVRVEDVSEVKYAILQHLPVFLQKTMGGETDSQLVNSVYLDNSQLELYHGRLDKTPGAIALRLRWYGTGGPKQVFVERKTHEDAWTGEVSVKERFIIKEEEVLPLLEGHYDIAKEEARLRAKGQSEEQIEEWRMLVVATLQAITSKQLTPTLRSQYMRTAFQIPFDATVRISLDTNLCMINDRDPGPGRWYRDPALPFAHNDITRFPHAILEVKLQVTDEASTPPWITHLLKSGMLHEVHKFSKFIHGCAVLHFEDVQAVPYWIDDTSVRQSIINSGALPLLSRSEGANALYTHLMPFTKADGQQTRQEKLKLVADQRAKEAANRRQKRLQAHKAAMAKQASGQQAQREAQLDEGEVAAVWAPDDDLYQGQHAECCECDACCCDLDACFPCIGAFGLGPQGMTMAGQRVEPKLFFANERTFIHWLHMAVTMSTVSVAVLAFGVQGHVSQYYALAMLPVSLLFCGYALYTFQWRSARIHDRINDRWDDPRGPLILAGALAVALLFNFGIKVHFKKEKSCVCLLF</sequence>
<dbReference type="PANTHER" id="PTHR46140:SF1">
    <property type="entry name" value="VACUOLAR TRANSPORTER CHAPERONE COMPLEX SUBUNIT 4-RELATED"/>
    <property type="match status" value="1"/>
</dbReference>
<gene>
    <name evidence="8" type="ORF">JKP88DRAFT_269215</name>
</gene>
<feature type="transmembrane region" description="Helical" evidence="6">
    <location>
        <begin position="646"/>
        <end position="668"/>
    </location>
</feature>
<feature type="transmembrane region" description="Helical" evidence="6">
    <location>
        <begin position="675"/>
        <end position="695"/>
    </location>
</feature>
<dbReference type="InterPro" id="IPR042267">
    <property type="entry name" value="VTC_sf"/>
</dbReference>
<dbReference type="EMBL" id="JAFCMP010000536">
    <property type="protein sequence ID" value="KAG5176603.1"/>
    <property type="molecule type" value="Genomic_DNA"/>
</dbReference>
<protein>
    <submittedName>
        <fullName evidence="8">VTC domain-containing protein</fullName>
    </submittedName>
</protein>
<feature type="transmembrane region" description="Helical" evidence="6">
    <location>
        <begin position="715"/>
        <end position="733"/>
    </location>
</feature>
<dbReference type="PROSITE" id="PS51382">
    <property type="entry name" value="SPX"/>
    <property type="match status" value="1"/>
</dbReference>
<comment type="subcellular location">
    <subcellularLocation>
        <location evidence="1">Vacuole membrane</location>
        <topology evidence="1">Multi-pass membrane protein</topology>
    </subcellularLocation>
</comment>
<keyword evidence="4 6" id="KW-1133">Transmembrane helix</keyword>